<dbReference type="EMBL" id="CCAZ020000002">
    <property type="protein sequence ID" value="CEG10252.1"/>
    <property type="molecule type" value="Genomic_DNA"/>
</dbReference>
<evidence type="ECO:0000256" key="2">
    <source>
        <dbReference type="ARBA" id="ARBA00022450"/>
    </source>
</evidence>
<keyword evidence="14" id="KW-1185">Reference proteome</keyword>
<keyword evidence="3 11" id="KW-0963">Cytoplasm</keyword>
<evidence type="ECO:0000256" key="8">
    <source>
        <dbReference type="ARBA" id="ARBA00023306"/>
    </source>
</evidence>
<sequence>MRDLPQHIHLIGINGSGMTGLAEYLLGLGKTVTGSDLNAPHDGSLVQKGATVFHGHHSDHVNGAGMVVYSDAIPFSNPELAEARLRHIPIAKRAQCLGLLLEHSRAVAVSGSHGKSSTTTMIANILRASGQDVSHVVGAPSECLDNIQGRCGASDIFVAEACEAFQNLAPLSPDIALILNIDDDHIEHYGSVEKLHGAFRDFAGRIRNGGVLIVNGEDARARDIAASAIVPVTTFGFAAGFDVHAAHIAMDGGGSTFSVIAHGAELGTLRLKVPGRHMIGNALACVAACLALDVSFAGIQRGFEQFTGVSRRWQMHGEVHGVRLIDDYAHHPTELRACLETARLIAAHSGSLCIAFQPQLYSRTRRLLGEYVEVLKGFDRIGLVEIDGAGEKNTFGVSVHHLADTLREAGKTVFAFPDAGELLQNISSLASTGDTLIFAGAGNIRQAATDFAKGGFVLAPPQQSVALPDAANETASPTGKVRAFSVPEDDAGERKMGWLGHARPKTVLDLFNRHVRRRPDAPAVSGEAGTLTYRELDRSAARLAVILLEQGIQPGATIGVSLSSAVELIIAIVAIAKIGGVYLPLDSSLPPERVKYMLKASHASLLLTRAQSAHDLPAFGVRRSYIERWLRETPVENPDLESLAPRGGDAAYICFTSGSTGRPKGIAISHRSLFLLCKDITRRFKVRPGARVSINTSISFDISLGEIWMSLTGGAQACATDWIKPLVGQRLADFINDKKITHLSVTPSILMSVPVQTLQTLKCIVSVGEALPEVLVRRWARGQHLINAYGPTEATIYATAALCRRKRPVTIGRQLGHVRALVLDQNLSPVARGEIGELCLEGPGVARGYIAGTEGSSNNFVARGEVGRETVLYRTGDMVRKDRWGRLLYLGRADNQIKINGNRIELEEVESRLRAAPGVRDAVVCVQTAREQKDLIGFVVLEADADLQSIRARLSSWLPEAMLPKQIIEVPEIRLTPSGKKDRNWALTNFGRRAVSRPIYAPPEKEIERQLLGIWKAVLAPEFDLGLSDSFHRLGGDSLQFLLMIEEVERTFGLRVPPGAFHAGLSALEMAAAIENLAQDKSGDLPADGSFESGLLYKRLKQLTFGWGGERKTPGSLIMSHVSPRARYQLFICVQLDEEIEMLAHALGPDFSVHGMRSGHLVMEYSEAQVTALAEYYLQEMLPLLDGGEIVMAGICQGSLIMREMTLRLTELHRPPKLFAVIEQARLFTYPGPIAFFYSEDGFLNPMRRFESKLERYDQIYGDSYTVDLVPGVHGDFHREPNVHHFARALRARLDGTPAARAGQRVGQFG</sequence>
<feature type="domain" description="Carrier" evidence="12">
    <location>
        <begin position="1002"/>
        <end position="1078"/>
    </location>
</feature>
<dbReference type="InterPro" id="IPR010071">
    <property type="entry name" value="AA_adenyl_dom"/>
</dbReference>
<evidence type="ECO:0000256" key="3">
    <source>
        <dbReference type="ARBA" id="ARBA00022490"/>
    </source>
</evidence>
<dbReference type="Pfam" id="PF00550">
    <property type="entry name" value="PP-binding"/>
    <property type="match status" value="1"/>
</dbReference>
<comment type="subcellular location">
    <subcellularLocation>
        <location evidence="11">Cytoplasm</location>
    </subcellularLocation>
</comment>
<proteinExistence type="inferred from homology"/>
<dbReference type="Pfam" id="PF13193">
    <property type="entry name" value="AMP-binding_C"/>
    <property type="match status" value="1"/>
</dbReference>
<dbReference type="InterPro" id="IPR020845">
    <property type="entry name" value="AMP-binding_CS"/>
</dbReference>
<comment type="function">
    <text evidence="11">Cell wall formation.</text>
</comment>
<keyword evidence="5 11" id="KW-0132">Cell division</keyword>
<keyword evidence="9 11" id="KW-0961">Cell wall biogenesis/degradation</keyword>
<evidence type="ECO:0000256" key="9">
    <source>
        <dbReference type="ARBA" id="ARBA00023316"/>
    </source>
</evidence>
<dbReference type="Gene3D" id="1.10.1200.10">
    <property type="entry name" value="ACP-like"/>
    <property type="match status" value="1"/>
</dbReference>
<dbReference type="SUPFAM" id="SSF56801">
    <property type="entry name" value="Acetyl-CoA synthetase-like"/>
    <property type="match status" value="1"/>
</dbReference>
<dbReference type="GO" id="GO:0051301">
    <property type="term" value="P:cell division"/>
    <property type="evidence" value="ECO:0007669"/>
    <property type="project" value="UniProtKB-KW"/>
</dbReference>
<dbReference type="InterPro" id="IPR000873">
    <property type="entry name" value="AMP-dep_synth/lig_dom"/>
</dbReference>
<dbReference type="Gene3D" id="3.30.300.30">
    <property type="match status" value="1"/>
</dbReference>
<dbReference type="SUPFAM" id="SSF53244">
    <property type="entry name" value="MurD-like peptide ligases, peptide-binding domain"/>
    <property type="match status" value="1"/>
</dbReference>
<dbReference type="Pfam" id="PF08245">
    <property type="entry name" value="Mur_ligase_M"/>
    <property type="match status" value="1"/>
</dbReference>
<dbReference type="Gene3D" id="3.40.50.720">
    <property type="entry name" value="NAD(P)-binding Rossmann-like Domain"/>
    <property type="match status" value="1"/>
</dbReference>
<dbReference type="GO" id="GO:0071555">
    <property type="term" value="P:cell wall organization"/>
    <property type="evidence" value="ECO:0007669"/>
    <property type="project" value="UniProtKB-KW"/>
</dbReference>
<comment type="catalytic activity">
    <reaction evidence="10 11">
        <text>UDP-N-acetyl-alpha-D-muramate + L-alanine + ATP = UDP-N-acetyl-alpha-D-muramoyl-L-alanine + ADP + phosphate + H(+)</text>
        <dbReference type="Rhea" id="RHEA:23372"/>
        <dbReference type="ChEBI" id="CHEBI:15378"/>
        <dbReference type="ChEBI" id="CHEBI:30616"/>
        <dbReference type="ChEBI" id="CHEBI:43474"/>
        <dbReference type="ChEBI" id="CHEBI:57972"/>
        <dbReference type="ChEBI" id="CHEBI:70757"/>
        <dbReference type="ChEBI" id="CHEBI:83898"/>
        <dbReference type="ChEBI" id="CHEBI:456216"/>
        <dbReference type="EC" id="6.3.2.8"/>
    </reaction>
</comment>
<dbReference type="PANTHER" id="PTHR45527:SF1">
    <property type="entry name" value="FATTY ACID SYNTHASE"/>
    <property type="match status" value="1"/>
</dbReference>
<evidence type="ECO:0000256" key="1">
    <source>
        <dbReference type="ARBA" id="ARBA00012211"/>
    </source>
</evidence>
<dbReference type="GO" id="GO:0005737">
    <property type="term" value="C:cytoplasm"/>
    <property type="evidence" value="ECO:0007669"/>
    <property type="project" value="UniProtKB-SubCell"/>
</dbReference>
<dbReference type="NCBIfam" id="TIGR01082">
    <property type="entry name" value="murC"/>
    <property type="match status" value="1"/>
</dbReference>
<feature type="binding site" evidence="11">
    <location>
        <begin position="111"/>
        <end position="117"/>
    </location>
    <ligand>
        <name>ATP</name>
        <dbReference type="ChEBI" id="CHEBI:30616"/>
    </ligand>
</feature>
<keyword evidence="4" id="KW-0597">Phosphoprotein</keyword>
<dbReference type="EC" id="6.3.2.8" evidence="1 11"/>
<comment type="caution">
    <text evidence="13">The sequence shown here is derived from an EMBL/GenBank/DDBJ whole genome shotgun (WGS) entry which is preliminary data.</text>
</comment>
<organism evidence="13 14">
    <name type="scientific">Afipia felis</name>
    <name type="common">Cat scratch disease bacillus</name>
    <dbReference type="NCBI Taxonomy" id="1035"/>
    <lineage>
        <taxon>Bacteria</taxon>
        <taxon>Pseudomonadati</taxon>
        <taxon>Pseudomonadota</taxon>
        <taxon>Alphaproteobacteria</taxon>
        <taxon>Hyphomicrobiales</taxon>
        <taxon>Nitrobacteraceae</taxon>
        <taxon>Afipia</taxon>
    </lineage>
</organism>
<keyword evidence="7 11" id="KW-0573">Peptidoglycan synthesis</keyword>
<dbReference type="SUPFAM" id="SSF51984">
    <property type="entry name" value="MurCD N-terminal domain"/>
    <property type="match status" value="1"/>
</dbReference>
<dbReference type="STRING" id="1035.BN961_03690"/>
<evidence type="ECO:0000256" key="7">
    <source>
        <dbReference type="ARBA" id="ARBA00022984"/>
    </source>
</evidence>
<dbReference type="Pfam" id="PF01225">
    <property type="entry name" value="Mur_ligase"/>
    <property type="match status" value="1"/>
</dbReference>
<evidence type="ECO:0000259" key="12">
    <source>
        <dbReference type="PROSITE" id="PS50075"/>
    </source>
</evidence>
<dbReference type="HAMAP" id="MF_00046">
    <property type="entry name" value="MurC"/>
    <property type="match status" value="1"/>
</dbReference>
<evidence type="ECO:0000256" key="5">
    <source>
        <dbReference type="ARBA" id="ARBA00022618"/>
    </source>
</evidence>
<dbReference type="Proteomes" id="UP000035762">
    <property type="component" value="Unassembled WGS sequence"/>
</dbReference>
<keyword evidence="11" id="KW-0067">ATP-binding</keyword>
<evidence type="ECO:0000313" key="14">
    <source>
        <dbReference type="Proteomes" id="UP000035762"/>
    </source>
</evidence>
<dbReference type="RefSeq" id="WP_048757859.1">
    <property type="nucleotide sequence ID" value="NZ_CCAZ020000002.1"/>
</dbReference>
<evidence type="ECO:0000313" key="13">
    <source>
        <dbReference type="EMBL" id="CEG10252.1"/>
    </source>
</evidence>
<protein>
    <recommendedName>
        <fullName evidence="1 11">UDP-N-acetylmuramate--L-alanine ligase</fullName>
        <ecNumber evidence="1 11">6.3.2.8</ecNumber>
    </recommendedName>
    <alternativeName>
        <fullName evidence="11">UDP-N-acetylmuramoyl-L-alanine synthetase</fullName>
    </alternativeName>
</protein>
<dbReference type="GO" id="GO:0009252">
    <property type="term" value="P:peptidoglycan biosynthetic process"/>
    <property type="evidence" value="ECO:0007669"/>
    <property type="project" value="UniProtKB-UniRule"/>
</dbReference>
<gene>
    <name evidence="13" type="primary">lgrD</name>
    <name evidence="11" type="synonym">murC</name>
    <name evidence="13" type="ORF">BN961_03690</name>
</gene>
<dbReference type="InterPro" id="IPR036736">
    <property type="entry name" value="ACP-like_sf"/>
</dbReference>
<dbReference type="InterPro" id="IPR045851">
    <property type="entry name" value="AMP-bd_C_sf"/>
</dbReference>
<reference evidence="13 14" key="1">
    <citation type="journal article" date="2014" name="Genome Announc.">
        <title>Genome Sequence of Afipia felis Strain 76713, Isolated in Hospital Water Using an Amoeba Co-Culture Procedure.</title>
        <authorList>
            <person name="Benamar S."/>
            <person name="La Scola B."/>
            <person name="Croce O."/>
        </authorList>
    </citation>
    <scope>NUCLEOTIDE SEQUENCE [LARGE SCALE GENOMIC DNA]</scope>
    <source>
        <strain evidence="13 14">76713</strain>
    </source>
</reference>
<dbReference type="Pfam" id="PF00501">
    <property type="entry name" value="AMP-binding"/>
    <property type="match status" value="1"/>
</dbReference>
<dbReference type="PROSITE" id="PS00012">
    <property type="entry name" value="PHOSPHOPANTETHEINE"/>
    <property type="match status" value="1"/>
</dbReference>
<dbReference type="InterPro" id="IPR006162">
    <property type="entry name" value="Ppantetheine_attach_site"/>
</dbReference>
<dbReference type="SUPFAM" id="SSF53474">
    <property type="entry name" value="alpha/beta-Hydrolases"/>
    <property type="match status" value="1"/>
</dbReference>
<dbReference type="CDD" id="cd05930">
    <property type="entry name" value="A_NRPS"/>
    <property type="match status" value="1"/>
</dbReference>
<dbReference type="Gene3D" id="3.90.190.20">
    <property type="entry name" value="Mur ligase, C-terminal domain"/>
    <property type="match status" value="1"/>
</dbReference>
<dbReference type="PROSITE" id="PS50075">
    <property type="entry name" value="CARRIER"/>
    <property type="match status" value="1"/>
</dbReference>
<dbReference type="GO" id="GO:0008763">
    <property type="term" value="F:UDP-N-acetylmuramate-L-alanine ligase activity"/>
    <property type="evidence" value="ECO:0007669"/>
    <property type="project" value="UniProtKB-UniRule"/>
</dbReference>
<dbReference type="InterPro" id="IPR036615">
    <property type="entry name" value="Mur_ligase_C_dom_sf"/>
</dbReference>
<evidence type="ECO:0000256" key="4">
    <source>
        <dbReference type="ARBA" id="ARBA00022553"/>
    </source>
</evidence>
<dbReference type="SUPFAM" id="SSF53623">
    <property type="entry name" value="MurD-like peptide ligases, catalytic domain"/>
    <property type="match status" value="1"/>
</dbReference>
<dbReference type="NCBIfam" id="TIGR01733">
    <property type="entry name" value="AA-adenyl-dom"/>
    <property type="match status" value="1"/>
</dbReference>
<dbReference type="InterPro" id="IPR013221">
    <property type="entry name" value="Mur_ligase_cen"/>
</dbReference>
<evidence type="ECO:0000256" key="6">
    <source>
        <dbReference type="ARBA" id="ARBA00022960"/>
    </source>
</evidence>
<dbReference type="GO" id="GO:0043041">
    <property type="term" value="P:amino acid activation for nonribosomal peptide biosynthetic process"/>
    <property type="evidence" value="ECO:0007669"/>
    <property type="project" value="TreeGrafter"/>
</dbReference>
<dbReference type="InterPro" id="IPR005758">
    <property type="entry name" value="UDP-N-AcMur_Ala_ligase_MurC"/>
</dbReference>
<dbReference type="Pfam" id="PF02875">
    <property type="entry name" value="Mur_ligase_C"/>
    <property type="match status" value="1"/>
</dbReference>
<keyword evidence="11" id="KW-0547">Nucleotide-binding</keyword>
<dbReference type="UniPathway" id="UPA00219"/>
<dbReference type="PANTHER" id="PTHR45527">
    <property type="entry name" value="NONRIBOSOMAL PEPTIDE SYNTHETASE"/>
    <property type="match status" value="1"/>
</dbReference>
<dbReference type="Gene3D" id="3.40.50.12780">
    <property type="entry name" value="N-terminal domain of ligase-like"/>
    <property type="match status" value="1"/>
</dbReference>
<dbReference type="InterPro" id="IPR009081">
    <property type="entry name" value="PP-bd_ACP"/>
</dbReference>
<dbReference type="PROSITE" id="PS00455">
    <property type="entry name" value="AMP_BINDING"/>
    <property type="match status" value="1"/>
</dbReference>
<name>A0A090MV06_AFIFE</name>
<dbReference type="InterPro" id="IPR000713">
    <property type="entry name" value="Mur_ligase_N"/>
</dbReference>
<dbReference type="GO" id="GO:0005524">
    <property type="term" value="F:ATP binding"/>
    <property type="evidence" value="ECO:0007669"/>
    <property type="project" value="UniProtKB-UniRule"/>
</dbReference>
<dbReference type="InterPro" id="IPR042099">
    <property type="entry name" value="ANL_N_sf"/>
</dbReference>
<dbReference type="Gene3D" id="3.40.50.1820">
    <property type="entry name" value="alpha/beta hydrolase"/>
    <property type="match status" value="1"/>
</dbReference>
<dbReference type="GO" id="GO:0031177">
    <property type="term" value="F:phosphopantetheine binding"/>
    <property type="evidence" value="ECO:0007669"/>
    <property type="project" value="TreeGrafter"/>
</dbReference>
<comment type="pathway">
    <text evidence="11">Cell wall biogenesis; peptidoglycan biosynthesis.</text>
</comment>
<dbReference type="InterPro" id="IPR025110">
    <property type="entry name" value="AMP-bd_C"/>
</dbReference>
<accession>A0A090MV06</accession>
<dbReference type="SUPFAM" id="SSF47336">
    <property type="entry name" value="ACP-like"/>
    <property type="match status" value="1"/>
</dbReference>
<dbReference type="InterPro" id="IPR029058">
    <property type="entry name" value="AB_hydrolase_fold"/>
</dbReference>
<dbReference type="InterPro" id="IPR004101">
    <property type="entry name" value="Mur_ligase_C"/>
</dbReference>
<dbReference type="Gene3D" id="3.40.1190.10">
    <property type="entry name" value="Mur-like, catalytic domain"/>
    <property type="match status" value="1"/>
</dbReference>
<keyword evidence="8 11" id="KW-0131">Cell cycle</keyword>
<evidence type="ECO:0000256" key="10">
    <source>
        <dbReference type="ARBA" id="ARBA00047833"/>
    </source>
</evidence>
<dbReference type="GO" id="GO:0008360">
    <property type="term" value="P:regulation of cell shape"/>
    <property type="evidence" value="ECO:0007669"/>
    <property type="project" value="UniProtKB-KW"/>
</dbReference>
<dbReference type="OrthoDB" id="9803968at2"/>
<dbReference type="GO" id="GO:0044550">
    <property type="term" value="P:secondary metabolite biosynthetic process"/>
    <property type="evidence" value="ECO:0007669"/>
    <property type="project" value="TreeGrafter"/>
</dbReference>
<keyword evidence="11" id="KW-0436">Ligase</keyword>
<dbReference type="InterPro" id="IPR036565">
    <property type="entry name" value="Mur-like_cat_sf"/>
</dbReference>
<keyword evidence="6 11" id="KW-0133">Cell shape</keyword>
<evidence type="ECO:0000256" key="11">
    <source>
        <dbReference type="HAMAP-Rule" id="MF_00046"/>
    </source>
</evidence>
<keyword evidence="2" id="KW-0596">Phosphopantetheine</keyword>
<comment type="similarity">
    <text evidence="11">Belongs to the MurCDEF family.</text>
</comment>